<evidence type="ECO:0000256" key="8">
    <source>
        <dbReference type="ARBA" id="ARBA00023242"/>
    </source>
</evidence>
<dbReference type="SUPFAM" id="SSF57716">
    <property type="entry name" value="Glucocorticoid receptor-like (DNA-binding domain)"/>
    <property type="match status" value="1"/>
</dbReference>
<dbReference type="PROSITE" id="PS00478">
    <property type="entry name" value="LIM_DOMAIN_1"/>
    <property type="match status" value="1"/>
</dbReference>
<dbReference type="InterPro" id="IPR050453">
    <property type="entry name" value="LIM_Homeobox_TF"/>
</dbReference>
<feature type="compositionally biased region" description="Pro residues" evidence="12">
    <location>
        <begin position="492"/>
        <end position="503"/>
    </location>
</feature>
<keyword evidence="8 9" id="KW-0539">Nucleus</keyword>
<evidence type="ECO:0000256" key="4">
    <source>
        <dbReference type="ARBA" id="ARBA00022833"/>
    </source>
</evidence>
<evidence type="ECO:0000256" key="6">
    <source>
        <dbReference type="ARBA" id="ARBA00023125"/>
    </source>
</evidence>
<feature type="DNA-binding region" description="Homeobox" evidence="9">
    <location>
        <begin position="368"/>
        <end position="427"/>
    </location>
</feature>
<dbReference type="Pfam" id="PF00046">
    <property type="entry name" value="Homeodomain"/>
    <property type="match status" value="1"/>
</dbReference>
<keyword evidence="3" id="KW-0677">Repeat</keyword>
<dbReference type="OrthoDB" id="10068367at2759"/>
<protein>
    <submittedName>
        <fullName evidence="15">LIM/homeobox protein Lhx1</fullName>
    </submittedName>
</protein>
<feature type="compositionally biased region" description="Low complexity" evidence="12">
    <location>
        <begin position="504"/>
        <end position="514"/>
    </location>
</feature>
<feature type="compositionally biased region" description="Gly residues" evidence="12">
    <location>
        <begin position="566"/>
        <end position="589"/>
    </location>
</feature>
<dbReference type="FunFam" id="1.10.10.60:FF:000075">
    <property type="entry name" value="LIM/homeobox protein Lhx1"/>
    <property type="match status" value="1"/>
</dbReference>
<dbReference type="GO" id="GO:0000981">
    <property type="term" value="F:DNA-binding transcription factor activity, RNA polymerase II-specific"/>
    <property type="evidence" value="ECO:0007669"/>
    <property type="project" value="InterPro"/>
</dbReference>
<dbReference type="InterPro" id="IPR017970">
    <property type="entry name" value="Homeobox_CS"/>
</dbReference>
<dbReference type="PROSITE" id="PS00027">
    <property type="entry name" value="HOMEOBOX_1"/>
    <property type="match status" value="1"/>
</dbReference>
<feature type="compositionally biased region" description="Acidic residues" evidence="12">
    <location>
        <begin position="46"/>
        <end position="57"/>
    </location>
</feature>
<feature type="region of interest" description="Disordered" evidence="12">
    <location>
        <begin position="490"/>
        <end position="514"/>
    </location>
</feature>
<feature type="domain" description="Homeobox" evidence="14">
    <location>
        <begin position="366"/>
        <end position="426"/>
    </location>
</feature>
<dbReference type="GO" id="GO:0030182">
    <property type="term" value="P:neuron differentiation"/>
    <property type="evidence" value="ECO:0007669"/>
    <property type="project" value="TreeGrafter"/>
</dbReference>
<dbReference type="Gene3D" id="2.10.110.10">
    <property type="entry name" value="Cysteine Rich Protein"/>
    <property type="match status" value="1"/>
</dbReference>
<feature type="compositionally biased region" description="Gly residues" evidence="12">
    <location>
        <begin position="353"/>
        <end position="365"/>
    </location>
</feature>
<sequence length="602" mass="62165">MVGADARPPGEGVRARRSARKGAAGERSSREGAGDSRDCARGETGVLEEDSEGEGEDGVAGRGCEACTRERKGSSGSVMTVGQEISPASASVRRLRYGTKCSGCLQGISPQDLVRKARDKVFHLNCFTCLVCRKQMSTGEELYVLDDNKFVCKQDYLSGKPLPDTHHVHGHHGGWLSSGTTASQRLVELGINYSSIRESSFGKKGSRGLTARGVGEGAQFNASNARDFTKKVTGALFEVNDSTSDVIKTHDSDRSRAESSNLSTGGDSLMGSGSSEDEDEDGSAHHHHSGVGGSHLGPHNLGPGGPGDQTVGHTGDLPLGSDPCKQEDSEDQGSLDGDPETRDSQTENKSPDGGAGGGSGDGGAGSKRRGPRTTIKAKQLEILKSAFSSTPKPTRHIREQLAKETGLPMRVIQVWFQNKRSKERRLKQLTSMGRSPFFGGSRKMRGFPLNLNPGALGGEDGPPPGFPYFGAEKFEFGYGGPVAFHHEFFGAHPPPHPHGPPFSGPGNPGLDPASLAGMAAAVAVTGEYPPPGAGGGPPEFLTGPPGQGPPAPPGGSPGEFLAPSGGAQGNPSAGGNGGGPGGGGGGGGFLEPHQMQSEGLAW</sequence>
<comment type="subcellular location">
    <subcellularLocation>
        <location evidence="1 9 11">Nucleus</location>
    </subcellularLocation>
</comment>
<keyword evidence="7 9" id="KW-0371">Homeobox</keyword>
<dbReference type="SMART" id="SM00389">
    <property type="entry name" value="HOX"/>
    <property type="match status" value="1"/>
</dbReference>
<dbReference type="InterPro" id="IPR009057">
    <property type="entry name" value="Homeodomain-like_sf"/>
</dbReference>
<dbReference type="InterPro" id="IPR001781">
    <property type="entry name" value="Znf_LIM"/>
</dbReference>
<dbReference type="InterPro" id="IPR001356">
    <property type="entry name" value="HD"/>
</dbReference>
<evidence type="ECO:0000259" key="14">
    <source>
        <dbReference type="PROSITE" id="PS50071"/>
    </source>
</evidence>
<dbReference type="GO" id="GO:0005634">
    <property type="term" value="C:nucleus"/>
    <property type="evidence" value="ECO:0007669"/>
    <property type="project" value="UniProtKB-SubCell"/>
</dbReference>
<organism evidence="15 16">
    <name type="scientific">Eufriesea mexicana</name>
    <dbReference type="NCBI Taxonomy" id="516756"/>
    <lineage>
        <taxon>Eukaryota</taxon>
        <taxon>Metazoa</taxon>
        <taxon>Ecdysozoa</taxon>
        <taxon>Arthropoda</taxon>
        <taxon>Hexapoda</taxon>
        <taxon>Insecta</taxon>
        <taxon>Pterygota</taxon>
        <taxon>Neoptera</taxon>
        <taxon>Endopterygota</taxon>
        <taxon>Hymenoptera</taxon>
        <taxon>Apocrita</taxon>
        <taxon>Aculeata</taxon>
        <taxon>Apoidea</taxon>
        <taxon>Anthophila</taxon>
        <taxon>Apidae</taxon>
        <taxon>Eufriesea</taxon>
    </lineage>
</organism>
<dbReference type="Proteomes" id="UP000250275">
    <property type="component" value="Unassembled WGS sequence"/>
</dbReference>
<feature type="compositionally biased region" description="Pro residues" evidence="12">
    <location>
        <begin position="546"/>
        <end position="555"/>
    </location>
</feature>
<dbReference type="InterPro" id="IPR049619">
    <property type="entry name" value="Lhx1/5_LIM2"/>
</dbReference>
<evidence type="ECO:0000313" key="16">
    <source>
        <dbReference type="Proteomes" id="UP000250275"/>
    </source>
</evidence>
<dbReference type="SMART" id="SM00132">
    <property type="entry name" value="LIM"/>
    <property type="match status" value="1"/>
</dbReference>
<feature type="region of interest" description="Disordered" evidence="12">
    <location>
        <begin position="1"/>
        <end position="62"/>
    </location>
</feature>
<dbReference type="SUPFAM" id="SSF46689">
    <property type="entry name" value="Homeodomain-like"/>
    <property type="match status" value="1"/>
</dbReference>
<dbReference type="PROSITE" id="PS50071">
    <property type="entry name" value="HOMEOBOX_2"/>
    <property type="match status" value="1"/>
</dbReference>
<dbReference type="CDD" id="cd09375">
    <property type="entry name" value="LIM2_Lhx1_Lhx5"/>
    <property type="match status" value="1"/>
</dbReference>
<dbReference type="Gene3D" id="1.10.10.60">
    <property type="entry name" value="Homeodomain-like"/>
    <property type="match status" value="1"/>
</dbReference>
<evidence type="ECO:0000256" key="5">
    <source>
        <dbReference type="ARBA" id="ARBA00023038"/>
    </source>
</evidence>
<dbReference type="PANTHER" id="PTHR24208:SF105">
    <property type="entry name" value="DLIM1"/>
    <property type="match status" value="1"/>
</dbReference>
<proteinExistence type="predicted"/>
<keyword evidence="16" id="KW-1185">Reference proteome</keyword>
<dbReference type="AlphaFoldDB" id="A0A310SJQ7"/>
<dbReference type="CDD" id="cd00086">
    <property type="entry name" value="homeodomain"/>
    <property type="match status" value="1"/>
</dbReference>
<evidence type="ECO:0000256" key="3">
    <source>
        <dbReference type="ARBA" id="ARBA00022737"/>
    </source>
</evidence>
<evidence type="ECO:0000313" key="15">
    <source>
        <dbReference type="EMBL" id="OAD53642.1"/>
    </source>
</evidence>
<keyword evidence="4 10" id="KW-0862">Zinc</keyword>
<dbReference type="PROSITE" id="PS50023">
    <property type="entry name" value="LIM_DOMAIN_2"/>
    <property type="match status" value="1"/>
</dbReference>
<evidence type="ECO:0000256" key="9">
    <source>
        <dbReference type="PROSITE-ProRule" id="PRU00108"/>
    </source>
</evidence>
<dbReference type="GO" id="GO:0000977">
    <property type="term" value="F:RNA polymerase II transcription regulatory region sequence-specific DNA binding"/>
    <property type="evidence" value="ECO:0007669"/>
    <property type="project" value="TreeGrafter"/>
</dbReference>
<feature type="domain" description="LIM zinc-binding" evidence="13">
    <location>
        <begin position="99"/>
        <end position="162"/>
    </location>
</feature>
<evidence type="ECO:0000256" key="11">
    <source>
        <dbReference type="RuleBase" id="RU000682"/>
    </source>
</evidence>
<dbReference type="EMBL" id="KQ766603">
    <property type="protein sequence ID" value="OAD53642.1"/>
    <property type="molecule type" value="Genomic_DNA"/>
</dbReference>
<keyword evidence="5 10" id="KW-0440">LIM domain</keyword>
<reference evidence="15 16" key="1">
    <citation type="submission" date="2015-07" db="EMBL/GenBank/DDBJ databases">
        <title>The genome of Eufriesea mexicana.</title>
        <authorList>
            <person name="Pan H."/>
            <person name="Kapheim K."/>
        </authorList>
    </citation>
    <scope>NUCLEOTIDE SEQUENCE [LARGE SCALE GENOMIC DNA]</scope>
    <source>
        <strain evidence="15">0111107269</strain>
        <tissue evidence="15">Whole body</tissue>
    </source>
</reference>
<dbReference type="GO" id="GO:0008270">
    <property type="term" value="F:zinc ion binding"/>
    <property type="evidence" value="ECO:0007669"/>
    <property type="project" value="InterPro"/>
</dbReference>
<feature type="region of interest" description="Disordered" evidence="12">
    <location>
        <begin position="247"/>
        <end position="374"/>
    </location>
</feature>
<dbReference type="PANTHER" id="PTHR24208">
    <property type="entry name" value="LIM/HOMEOBOX PROTEIN LHX"/>
    <property type="match status" value="1"/>
</dbReference>
<evidence type="ECO:0000256" key="12">
    <source>
        <dbReference type="SAM" id="MobiDB-lite"/>
    </source>
</evidence>
<keyword evidence="6 9" id="KW-0238">DNA-binding</keyword>
<feature type="compositionally biased region" description="Basic and acidic residues" evidence="12">
    <location>
        <begin position="339"/>
        <end position="350"/>
    </location>
</feature>
<name>A0A310SJQ7_9HYME</name>
<evidence type="ECO:0000256" key="2">
    <source>
        <dbReference type="ARBA" id="ARBA00022723"/>
    </source>
</evidence>
<feature type="compositionally biased region" description="Basic and acidic residues" evidence="12">
    <location>
        <begin position="247"/>
        <end position="257"/>
    </location>
</feature>
<dbReference type="Pfam" id="PF00412">
    <property type="entry name" value="LIM"/>
    <property type="match status" value="1"/>
</dbReference>
<accession>A0A310SJQ7</accession>
<feature type="compositionally biased region" description="Low complexity" evidence="12">
    <location>
        <begin position="265"/>
        <end position="274"/>
    </location>
</feature>
<evidence type="ECO:0000256" key="7">
    <source>
        <dbReference type="ARBA" id="ARBA00023155"/>
    </source>
</evidence>
<evidence type="ECO:0000259" key="13">
    <source>
        <dbReference type="PROSITE" id="PS50023"/>
    </source>
</evidence>
<feature type="region of interest" description="Disordered" evidence="12">
    <location>
        <begin position="527"/>
        <end position="602"/>
    </location>
</feature>
<evidence type="ECO:0000256" key="10">
    <source>
        <dbReference type="PROSITE-ProRule" id="PRU00125"/>
    </source>
</evidence>
<feature type="compositionally biased region" description="Basic and acidic residues" evidence="12">
    <location>
        <begin position="23"/>
        <end position="41"/>
    </location>
</feature>
<keyword evidence="2 10" id="KW-0479">Metal-binding</keyword>
<dbReference type="FunFam" id="2.10.110.10:FF:000046">
    <property type="entry name" value="LIM/homeobox protein Lhx1"/>
    <property type="match status" value="1"/>
</dbReference>
<gene>
    <name evidence="15" type="ORF">WN48_09655</name>
</gene>
<evidence type="ECO:0000256" key="1">
    <source>
        <dbReference type="ARBA" id="ARBA00004123"/>
    </source>
</evidence>